<dbReference type="PROSITE" id="PS00086">
    <property type="entry name" value="CYTOCHROME_P450"/>
    <property type="match status" value="1"/>
</dbReference>
<evidence type="ECO:0000256" key="2">
    <source>
        <dbReference type="ARBA" id="ARBA00010617"/>
    </source>
</evidence>
<evidence type="ECO:0000256" key="6">
    <source>
        <dbReference type="ARBA" id="ARBA00023004"/>
    </source>
</evidence>
<keyword evidence="7 9" id="KW-0503">Monooxygenase</keyword>
<keyword evidence="4 8" id="KW-0479">Metal-binding</keyword>
<comment type="caution">
    <text evidence="10">The sequence shown here is derived from an EMBL/GenBank/DDBJ whole genome shotgun (WGS) entry which is preliminary data.</text>
</comment>
<keyword evidence="5 9" id="KW-0560">Oxidoreductase</keyword>
<comment type="similarity">
    <text evidence="2 9">Belongs to the cytochrome P450 family.</text>
</comment>
<dbReference type="STRING" id="3818.A0A445A8A3"/>
<evidence type="ECO:0000256" key="3">
    <source>
        <dbReference type="ARBA" id="ARBA00022617"/>
    </source>
</evidence>
<evidence type="ECO:0000256" key="9">
    <source>
        <dbReference type="RuleBase" id="RU000461"/>
    </source>
</evidence>
<dbReference type="PANTHER" id="PTHR24296">
    <property type="entry name" value="CYTOCHROME P450"/>
    <property type="match status" value="1"/>
</dbReference>
<dbReference type="GO" id="GO:0020037">
    <property type="term" value="F:heme binding"/>
    <property type="evidence" value="ECO:0007669"/>
    <property type="project" value="InterPro"/>
</dbReference>
<evidence type="ECO:0000256" key="7">
    <source>
        <dbReference type="ARBA" id="ARBA00023033"/>
    </source>
</evidence>
<dbReference type="EMBL" id="SDMP01000013">
    <property type="protein sequence ID" value="RYR22595.1"/>
    <property type="molecule type" value="Genomic_DNA"/>
</dbReference>
<dbReference type="Proteomes" id="UP000289738">
    <property type="component" value="Chromosome B03"/>
</dbReference>
<comment type="cofactor">
    <cofactor evidence="1 8">
        <name>heme</name>
        <dbReference type="ChEBI" id="CHEBI:30413"/>
    </cofactor>
</comment>
<dbReference type="InterPro" id="IPR036396">
    <property type="entry name" value="Cyt_P450_sf"/>
</dbReference>
<evidence type="ECO:0000313" key="10">
    <source>
        <dbReference type="EMBL" id="RYR22595.1"/>
    </source>
</evidence>
<dbReference type="PRINTS" id="PR00385">
    <property type="entry name" value="P450"/>
</dbReference>
<evidence type="ECO:0000256" key="4">
    <source>
        <dbReference type="ARBA" id="ARBA00022723"/>
    </source>
</evidence>
<dbReference type="SUPFAM" id="SSF48264">
    <property type="entry name" value="Cytochrome P450"/>
    <property type="match status" value="1"/>
</dbReference>
<feature type="binding site" description="axial binding residue" evidence="8">
    <location>
        <position position="269"/>
    </location>
    <ligand>
        <name>heme</name>
        <dbReference type="ChEBI" id="CHEBI:30413"/>
    </ligand>
    <ligandPart>
        <name>Fe</name>
        <dbReference type="ChEBI" id="CHEBI:18248"/>
    </ligandPart>
</feature>
<accession>A0A445A8A3</accession>
<keyword evidence="11" id="KW-1185">Reference proteome</keyword>
<evidence type="ECO:0000313" key="11">
    <source>
        <dbReference type="Proteomes" id="UP000289738"/>
    </source>
</evidence>
<protein>
    <recommendedName>
        <fullName evidence="12">Cytochrome P450</fullName>
    </recommendedName>
</protein>
<gene>
    <name evidence="10" type="ORF">Ahy_B03g067900</name>
</gene>
<dbReference type="PRINTS" id="PR00463">
    <property type="entry name" value="EP450I"/>
</dbReference>
<name>A0A445A8A3_ARAHY</name>
<evidence type="ECO:0000256" key="5">
    <source>
        <dbReference type="ARBA" id="ARBA00023002"/>
    </source>
</evidence>
<dbReference type="GO" id="GO:0005506">
    <property type="term" value="F:iron ion binding"/>
    <property type="evidence" value="ECO:0007669"/>
    <property type="project" value="InterPro"/>
</dbReference>
<keyword evidence="6 8" id="KW-0408">Iron</keyword>
<sequence>MLAFDPNCLPNKFTEFQEVAFEKAFNKMEDAILYRHFVPRSLWKLQKWLRIGSEKHSIVSQQIIDKFLHECISSNFDEQHSRVINCTQEDEPNINMLKALVEESGMEQIDYKFLRDTAINLLTAGRNTISAGLSWFFWLVSTHPKVEIKILEEIRANFNANEENWLISEVKNLNKLVYLHGAICEALRLFPPVPFEHKCAIKSDILPSGDCIGPNTMIYYSLYSMGRMEQIWGKDCLEFKPEKWISEKRSNIQIPSYKFIAFNAGPRSCLGKNLSFIQMKIVAIALLWNFHFQVVEGHSVCPSVSVILHMKHGLKVHVTKRSN</sequence>
<evidence type="ECO:0008006" key="12">
    <source>
        <dbReference type="Google" id="ProtNLM"/>
    </source>
</evidence>
<dbReference type="AlphaFoldDB" id="A0A445A8A3"/>
<evidence type="ECO:0000256" key="1">
    <source>
        <dbReference type="ARBA" id="ARBA00001971"/>
    </source>
</evidence>
<dbReference type="InterPro" id="IPR001128">
    <property type="entry name" value="Cyt_P450"/>
</dbReference>
<dbReference type="GO" id="GO:0006629">
    <property type="term" value="P:lipid metabolic process"/>
    <property type="evidence" value="ECO:0007669"/>
    <property type="project" value="UniProtKB-ARBA"/>
</dbReference>
<dbReference type="GO" id="GO:0016705">
    <property type="term" value="F:oxidoreductase activity, acting on paired donors, with incorporation or reduction of molecular oxygen"/>
    <property type="evidence" value="ECO:0007669"/>
    <property type="project" value="InterPro"/>
</dbReference>
<dbReference type="Pfam" id="PF00067">
    <property type="entry name" value="p450"/>
    <property type="match status" value="1"/>
</dbReference>
<dbReference type="OrthoDB" id="1896685at2759"/>
<organism evidence="10 11">
    <name type="scientific">Arachis hypogaea</name>
    <name type="common">Peanut</name>
    <dbReference type="NCBI Taxonomy" id="3818"/>
    <lineage>
        <taxon>Eukaryota</taxon>
        <taxon>Viridiplantae</taxon>
        <taxon>Streptophyta</taxon>
        <taxon>Embryophyta</taxon>
        <taxon>Tracheophyta</taxon>
        <taxon>Spermatophyta</taxon>
        <taxon>Magnoliopsida</taxon>
        <taxon>eudicotyledons</taxon>
        <taxon>Gunneridae</taxon>
        <taxon>Pentapetalae</taxon>
        <taxon>rosids</taxon>
        <taxon>fabids</taxon>
        <taxon>Fabales</taxon>
        <taxon>Fabaceae</taxon>
        <taxon>Papilionoideae</taxon>
        <taxon>50 kb inversion clade</taxon>
        <taxon>dalbergioids sensu lato</taxon>
        <taxon>Dalbergieae</taxon>
        <taxon>Pterocarpus clade</taxon>
        <taxon>Arachis</taxon>
    </lineage>
</organism>
<reference evidence="10 11" key="1">
    <citation type="submission" date="2019-01" db="EMBL/GenBank/DDBJ databases">
        <title>Sequencing of cultivated peanut Arachis hypogaea provides insights into genome evolution and oil improvement.</title>
        <authorList>
            <person name="Chen X."/>
        </authorList>
    </citation>
    <scope>NUCLEOTIDE SEQUENCE [LARGE SCALE GENOMIC DNA]</scope>
    <source>
        <strain evidence="11">cv. Fuhuasheng</strain>
        <tissue evidence="10">Leaves</tissue>
    </source>
</reference>
<dbReference type="InterPro" id="IPR017972">
    <property type="entry name" value="Cyt_P450_CS"/>
</dbReference>
<proteinExistence type="inferred from homology"/>
<dbReference type="GO" id="GO:0004497">
    <property type="term" value="F:monooxygenase activity"/>
    <property type="evidence" value="ECO:0007669"/>
    <property type="project" value="UniProtKB-KW"/>
</dbReference>
<dbReference type="InterPro" id="IPR002401">
    <property type="entry name" value="Cyt_P450_E_grp-I"/>
</dbReference>
<keyword evidence="3 8" id="KW-0349">Heme</keyword>
<dbReference type="Gene3D" id="1.10.630.10">
    <property type="entry name" value="Cytochrome P450"/>
    <property type="match status" value="1"/>
</dbReference>
<evidence type="ECO:0000256" key="8">
    <source>
        <dbReference type="PIRSR" id="PIRSR602401-1"/>
    </source>
</evidence>